<dbReference type="OrthoDB" id="10485981at2759"/>
<evidence type="ECO:0000313" key="2">
    <source>
        <dbReference type="Proteomes" id="UP000554482"/>
    </source>
</evidence>
<proteinExistence type="predicted"/>
<comment type="caution">
    <text evidence="1">The sequence shown here is derived from an EMBL/GenBank/DDBJ whole genome shotgun (WGS) entry which is preliminary data.</text>
</comment>
<dbReference type="EMBL" id="JABWDY010034319">
    <property type="protein sequence ID" value="KAF5182759.1"/>
    <property type="molecule type" value="Genomic_DNA"/>
</dbReference>
<name>A0A7J6VCD0_THATH</name>
<sequence length="128" mass="14289">MLMMVGVVELYFDGCVSDDNGGIAMILDILKDKIEIKVRMPVTLTKSEQSGKLECVSLLAKLGPYYFTIICVKLKFLLDHLPLWKFEDHVETSPTKDPDLSFSSQKVIQIEEQDPQIDLVLGATGLAN</sequence>
<dbReference type="Proteomes" id="UP000554482">
    <property type="component" value="Unassembled WGS sequence"/>
</dbReference>
<accession>A0A7J6VCD0</accession>
<keyword evidence="2" id="KW-1185">Reference proteome</keyword>
<dbReference type="AlphaFoldDB" id="A0A7J6VCD0"/>
<gene>
    <name evidence="1" type="ORF">FRX31_027654</name>
</gene>
<protein>
    <submittedName>
        <fullName evidence="1">Trafficking protein particle complex subunit-like protein</fullName>
    </submittedName>
</protein>
<evidence type="ECO:0000313" key="1">
    <source>
        <dbReference type="EMBL" id="KAF5182759.1"/>
    </source>
</evidence>
<reference evidence="1 2" key="1">
    <citation type="submission" date="2020-06" db="EMBL/GenBank/DDBJ databases">
        <title>Transcriptomic and genomic resources for Thalictrum thalictroides and T. hernandezii: Facilitating candidate gene discovery in an emerging model plant lineage.</title>
        <authorList>
            <person name="Arias T."/>
            <person name="Riano-Pachon D.M."/>
            <person name="Di Stilio V.S."/>
        </authorList>
    </citation>
    <scope>NUCLEOTIDE SEQUENCE [LARGE SCALE GENOMIC DNA]</scope>
    <source>
        <strain evidence="2">cv. WT478/WT964</strain>
        <tissue evidence="1">Leaves</tissue>
    </source>
</reference>
<organism evidence="1 2">
    <name type="scientific">Thalictrum thalictroides</name>
    <name type="common">Rue-anemone</name>
    <name type="synonym">Anemone thalictroides</name>
    <dbReference type="NCBI Taxonomy" id="46969"/>
    <lineage>
        <taxon>Eukaryota</taxon>
        <taxon>Viridiplantae</taxon>
        <taxon>Streptophyta</taxon>
        <taxon>Embryophyta</taxon>
        <taxon>Tracheophyta</taxon>
        <taxon>Spermatophyta</taxon>
        <taxon>Magnoliopsida</taxon>
        <taxon>Ranunculales</taxon>
        <taxon>Ranunculaceae</taxon>
        <taxon>Thalictroideae</taxon>
        <taxon>Thalictrum</taxon>
    </lineage>
</organism>